<evidence type="ECO:0000256" key="1">
    <source>
        <dbReference type="SAM" id="MobiDB-lite"/>
    </source>
</evidence>
<proteinExistence type="predicted"/>
<dbReference type="EMBL" id="SNRW01005817">
    <property type="protein sequence ID" value="KAA6384314.1"/>
    <property type="molecule type" value="Genomic_DNA"/>
</dbReference>
<dbReference type="Proteomes" id="UP000324800">
    <property type="component" value="Unassembled WGS sequence"/>
</dbReference>
<evidence type="ECO:0000313" key="3">
    <source>
        <dbReference type="Proteomes" id="UP000324800"/>
    </source>
</evidence>
<feature type="region of interest" description="Disordered" evidence="1">
    <location>
        <begin position="140"/>
        <end position="181"/>
    </location>
</feature>
<gene>
    <name evidence="2" type="ORF">EZS28_020158</name>
</gene>
<protein>
    <submittedName>
        <fullName evidence="2">Uncharacterized protein</fullName>
    </submittedName>
</protein>
<sequence length="223" mass="26837">MRIDFENMTVECYICKQRLIFSQMLKHLIIHPGQKDYFNWTLDILEAIQLQQIDHKEITLKCSLCDIQVEVKEVEAHIKDKHQDNELHDYQEMMAYHEKVEDMQGQITYKYKEMKAPILFQLQQIDELIKLQNEKSYRVADQSNNKKLDDANKKQEQDSKERKIDNSDNSKQEEISLNQHLDKFDRQEKQELENMIIECPTCKKKQLFTQLSTHLKDHQECYN</sequence>
<organism evidence="2 3">
    <name type="scientific">Streblomastix strix</name>
    <dbReference type="NCBI Taxonomy" id="222440"/>
    <lineage>
        <taxon>Eukaryota</taxon>
        <taxon>Metamonada</taxon>
        <taxon>Preaxostyla</taxon>
        <taxon>Oxymonadida</taxon>
        <taxon>Streblomastigidae</taxon>
        <taxon>Streblomastix</taxon>
    </lineage>
</organism>
<name>A0A5J4VP50_9EUKA</name>
<reference evidence="2 3" key="1">
    <citation type="submission" date="2019-03" db="EMBL/GenBank/DDBJ databases">
        <title>Single cell metagenomics reveals metabolic interactions within the superorganism composed of flagellate Streblomastix strix and complex community of Bacteroidetes bacteria on its surface.</title>
        <authorList>
            <person name="Treitli S.C."/>
            <person name="Kolisko M."/>
            <person name="Husnik F."/>
            <person name="Keeling P."/>
            <person name="Hampl V."/>
        </authorList>
    </citation>
    <scope>NUCLEOTIDE SEQUENCE [LARGE SCALE GENOMIC DNA]</scope>
    <source>
        <strain evidence="2">ST1C</strain>
    </source>
</reference>
<accession>A0A5J4VP50</accession>
<comment type="caution">
    <text evidence="2">The sequence shown here is derived from an EMBL/GenBank/DDBJ whole genome shotgun (WGS) entry which is preliminary data.</text>
</comment>
<dbReference type="AlphaFoldDB" id="A0A5J4VP50"/>
<evidence type="ECO:0000313" key="2">
    <source>
        <dbReference type="EMBL" id="KAA6384314.1"/>
    </source>
</evidence>